<protein>
    <submittedName>
        <fullName evidence="8">FtsX-like permease family protein</fullName>
    </submittedName>
</protein>
<dbReference type="Proteomes" id="UP000824681">
    <property type="component" value="Chromosome"/>
</dbReference>
<evidence type="ECO:0000256" key="6">
    <source>
        <dbReference type="SAM" id="Phobius"/>
    </source>
</evidence>
<feature type="domain" description="ABC3 transporter permease C-terminal" evidence="7">
    <location>
        <begin position="643"/>
        <end position="751"/>
    </location>
</feature>
<name>A0ABX8U2T4_9ACTN</name>
<evidence type="ECO:0000313" key="9">
    <source>
        <dbReference type="Proteomes" id="UP000824681"/>
    </source>
</evidence>
<evidence type="ECO:0000256" key="4">
    <source>
        <dbReference type="ARBA" id="ARBA00022989"/>
    </source>
</evidence>
<feature type="transmembrane region" description="Helical" evidence="6">
    <location>
        <begin position="365"/>
        <end position="390"/>
    </location>
</feature>
<feature type="transmembrane region" description="Helical" evidence="6">
    <location>
        <begin position="333"/>
        <end position="353"/>
    </location>
</feature>
<feature type="transmembrane region" description="Helical" evidence="6">
    <location>
        <begin position="687"/>
        <end position="710"/>
    </location>
</feature>
<evidence type="ECO:0000256" key="2">
    <source>
        <dbReference type="ARBA" id="ARBA00022475"/>
    </source>
</evidence>
<feature type="transmembrane region" description="Helical" evidence="6">
    <location>
        <begin position="640"/>
        <end position="666"/>
    </location>
</feature>
<proteinExistence type="predicted"/>
<feature type="transmembrane region" description="Helical" evidence="6">
    <location>
        <begin position="198"/>
        <end position="221"/>
    </location>
</feature>
<organism evidence="8 9">
    <name type="scientific">Nonomuraea coxensis DSM 45129</name>
    <dbReference type="NCBI Taxonomy" id="1122611"/>
    <lineage>
        <taxon>Bacteria</taxon>
        <taxon>Bacillati</taxon>
        <taxon>Actinomycetota</taxon>
        <taxon>Actinomycetes</taxon>
        <taxon>Streptosporangiales</taxon>
        <taxon>Streptosporangiaceae</taxon>
        <taxon>Nonomuraea</taxon>
    </lineage>
</organism>
<comment type="subcellular location">
    <subcellularLocation>
        <location evidence="1">Cell membrane</location>
        <topology evidence="1">Multi-pass membrane protein</topology>
    </subcellularLocation>
</comment>
<feature type="transmembrane region" description="Helical" evidence="6">
    <location>
        <begin position="411"/>
        <end position="433"/>
    </location>
</feature>
<evidence type="ECO:0000256" key="1">
    <source>
        <dbReference type="ARBA" id="ARBA00004651"/>
    </source>
</evidence>
<keyword evidence="9" id="KW-1185">Reference proteome</keyword>
<dbReference type="InterPro" id="IPR003838">
    <property type="entry name" value="ABC3_permease_C"/>
</dbReference>
<feature type="transmembrane region" description="Helical" evidence="6">
    <location>
        <begin position="730"/>
        <end position="754"/>
    </location>
</feature>
<dbReference type="EMBL" id="CP068985">
    <property type="protein sequence ID" value="QYC41975.1"/>
    <property type="molecule type" value="Genomic_DNA"/>
</dbReference>
<feature type="transmembrane region" description="Helical" evidence="6">
    <location>
        <begin position="21"/>
        <end position="42"/>
    </location>
</feature>
<keyword evidence="5 6" id="KW-0472">Membrane</keyword>
<feature type="transmembrane region" description="Helical" evidence="6">
    <location>
        <begin position="241"/>
        <end position="264"/>
    </location>
</feature>
<evidence type="ECO:0000256" key="3">
    <source>
        <dbReference type="ARBA" id="ARBA00022692"/>
    </source>
</evidence>
<gene>
    <name evidence="8" type="ORF">Nocox_21855</name>
</gene>
<evidence type="ECO:0000256" key="5">
    <source>
        <dbReference type="ARBA" id="ARBA00023136"/>
    </source>
</evidence>
<accession>A0ABX8U2T4</accession>
<feature type="transmembrane region" description="Helical" evidence="6">
    <location>
        <begin position="293"/>
        <end position="312"/>
    </location>
</feature>
<keyword evidence="3 6" id="KW-0812">Transmembrane</keyword>
<sequence>MTLWLGLRLSLRGGREAAVRLALVSAAVAMGVTVLLSTVALFNAFRATADRPCWECTTGSAPAGWALGATPGAVLWNHRVDTYAGRPIKRLDVAFLDPGGPAPTVPGLPALPEAGRHYVSPALAELMAGVPREQLAGRFPGVRAGLVGRAALSGPDDLVAVVGRTPGELAGMAGTVAVDTVATTPAADDTTALYEHGFGIAAVGLLVPLLVLIGTATRLAAARREARFAAVRLAGATARQINAIASVDAALGALLGALAGIALFQAVRPALAGVAVTGSRFFPDVIAPTAPQYAAVVVLVPLAAVAAALWSLRRVRITPLGAARRTRASAPGWWRALPLAAGLALFAGPALAGGGSKPDPLLVDAGLVLIMAGLVLAGPWLTMLAARLTARLTRGAATLLAARRLAADPKAAFRSVNGIVLAVFIGTAVAGIVPAVVSGQRAAGGGTLNEVMRASFGYADAAPGRPLPPAEADALLAEVGAHPGVTVLPIYRRAGAPDPPAAPLPCDPAPGCRLDFMLGHVVACDDLARFPALGACAAGARAVRADFNRLLTSDNMLSVDRNLPIVDPTSPPEAAGTGSGPPGRLSLAAVLIRAGDPAVRERIRTSLTPYLAGAGSSETPLTFAEVAQLRAVLLDQVERVALAIVALTLLVAGCGLLVAVAGGVVERRQPFTLLRLSGTPTRTLSRVVLLETAVPVLLAALVAAGAGFGVAGPLIDQLAIKSAPAALPGAGYLLTIGGGLVVALLIVLAGLPLLKRVTAPDNARFE</sequence>
<evidence type="ECO:0000259" key="7">
    <source>
        <dbReference type="Pfam" id="PF02687"/>
    </source>
</evidence>
<dbReference type="Pfam" id="PF02687">
    <property type="entry name" value="FtsX"/>
    <property type="match status" value="1"/>
</dbReference>
<keyword evidence="2" id="KW-1003">Cell membrane</keyword>
<keyword evidence="4 6" id="KW-1133">Transmembrane helix</keyword>
<dbReference type="RefSeq" id="WP_020545664.1">
    <property type="nucleotide sequence ID" value="NZ_CP068985.1"/>
</dbReference>
<reference evidence="8 9" key="1">
    <citation type="journal article" date="2021" name="ACS Chem. Biol.">
        <title>Genomic-Led Discovery of a Novel Glycopeptide Antibiotic by Nonomuraea coxensis DSM 45129.</title>
        <authorList>
            <person name="Yushchuk O."/>
            <person name="Vior N.M."/>
            <person name="Andreo-Vidal A."/>
            <person name="Berini F."/>
            <person name="Ruckert C."/>
            <person name="Busche T."/>
            <person name="Binda E."/>
            <person name="Kalinowski J."/>
            <person name="Truman A.W."/>
            <person name="Marinelli F."/>
        </authorList>
    </citation>
    <scope>NUCLEOTIDE SEQUENCE [LARGE SCALE GENOMIC DNA]</scope>
    <source>
        <strain evidence="8 9">DSM 45129</strain>
    </source>
</reference>
<evidence type="ECO:0000313" key="8">
    <source>
        <dbReference type="EMBL" id="QYC41975.1"/>
    </source>
</evidence>